<feature type="transmembrane region" description="Helical" evidence="5">
    <location>
        <begin position="51"/>
        <end position="75"/>
    </location>
</feature>
<evidence type="ECO:0000256" key="5">
    <source>
        <dbReference type="SAM" id="Phobius"/>
    </source>
</evidence>
<sequence length="235" mass="26356">MARMGHPLQRLASPSRSISALVHLLGIASFSASFRWLFLYPSPENEKFGGVFQFLTIIGLALSLTSMVLGLLADITLSSTLFNAKNVVSVCSTPLEVLVSILYWGITLIDKRLLIPEEYQFPFWPDFGFHAMPAIMLTLDLLLLSPPWTIKFQGAVALSTFLAFAYWAWIEYTFSYNQTYPYPIFTLLSTPQRVGLFTFSGLTCAISTMGLKWLYGKINGIEEFKREAANPVKVD</sequence>
<feature type="transmembrane region" description="Helical" evidence="5">
    <location>
        <begin position="127"/>
        <end position="144"/>
    </location>
</feature>
<keyword evidence="7" id="KW-1185">Reference proteome</keyword>
<dbReference type="OrthoDB" id="1898221at2759"/>
<dbReference type="Proteomes" id="UP000094444">
    <property type="component" value="Unassembled WGS sequence"/>
</dbReference>
<comment type="subcellular location">
    <subcellularLocation>
        <location evidence="1">Endomembrane system</location>
        <topology evidence="1">Multi-pass membrane protein</topology>
    </subcellularLocation>
</comment>
<keyword evidence="3 5" id="KW-1133">Transmembrane helix</keyword>
<dbReference type="InParanoid" id="A0A2P5HP34"/>
<name>A0A2P5HP34_DIAHE</name>
<dbReference type="Pfam" id="PF04750">
    <property type="entry name" value="Far-17a_AIG1"/>
    <property type="match status" value="1"/>
</dbReference>
<evidence type="ECO:0000313" key="7">
    <source>
        <dbReference type="Proteomes" id="UP000094444"/>
    </source>
</evidence>
<protein>
    <submittedName>
        <fullName evidence="6">Integral membrane protein</fullName>
    </submittedName>
</protein>
<dbReference type="GO" id="GO:0012505">
    <property type="term" value="C:endomembrane system"/>
    <property type="evidence" value="ECO:0007669"/>
    <property type="project" value="UniProtKB-SubCell"/>
</dbReference>
<feature type="transmembrane region" description="Helical" evidence="5">
    <location>
        <begin position="20"/>
        <end position="39"/>
    </location>
</feature>
<dbReference type="GO" id="GO:0016020">
    <property type="term" value="C:membrane"/>
    <property type="evidence" value="ECO:0007669"/>
    <property type="project" value="InterPro"/>
</dbReference>
<keyword evidence="4 5" id="KW-0472">Membrane</keyword>
<comment type="caution">
    <text evidence="6">The sequence shown here is derived from an EMBL/GenBank/DDBJ whole genome shotgun (WGS) entry which is preliminary data.</text>
</comment>
<dbReference type="STRING" id="158607.A0A2P5HP34"/>
<feature type="transmembrane region" description="Helical" evidence="5">
    <location>
        <begin position="156"/>
        <end position="174"/>
    </location>
</feature>
<dbReference type="InterPro" id="IPR006838">
    <property type="entry name" value="ADTRP_AIG1"/>
</dbReference>
<feature type="transmembrane region" description="Helical" evidence="5">
    <location>
        <begin position="194"/>
        <end position="215"/>
    </location>
</feature>
<proteinExistence type="predicted"/>
<evidence type="ECO:0000313" key="6">
    <source>
        <dbReference type="EMBL" id="POS72010.1"/>
    </source>
</evidence>
<evidence type="ECO:0000256" key="4">
    <source>
        <dbReference type="ARBA" id="ARBA00023136"/>
    </source>
</evidence>
<dbReference type="PANTHER" id="PTHR10989">
    <property type="entry name" value="ANDROGEN-INDUCED PROTEIN 1-RELATED"/>
    <property type="match status" value="1"/>
</dbReference>
<dbReference type="AlphaFoldDB" id="A0A2P5HP34"/>
<organism evidence="6 7">
    <name type="scientific">Diaporthe helianthi</name>
    <dbReference type="NCBI Taxonomy" id="158607"/>
    <lineage>
        <taxon>Eukaryota</taxon>
        <taxon>Fungi</taxon>
        <taxon>Dikarya</taxon>
        <taxon>Ascomycota</taxon>
        <taxon>Pezizomycotina</taxon>
        <taxon>Sordariomycetes</taxon>
        <taxon>Sordariomycetidae</taxon>
        <taxon>Diaporthales</taxon>
        <taxon>Diaporthaceae</taxon>
        <taxon>Diaporthe</taxon>
    </lineage>
</organism>
<evidence type="ECO:0000256" key="3">
    <source>
        <dbReference type="ARBA" id="ARBA00022989"/>
    </source>
</evidence>
<dbReference type="PANTHER" id="PTHR10989:SF16">
    <property type="entry name" value="AT02829P-RELATED"/>
    <property type="match status" value="1"/>
</dbReference>
<keyword evidence="2 5" id="KW-0812">Transmembrane</keyword>
<evidence type="ECO:0000256" key="2">
    <source>
        <dbReference type="ARBA" id="ARBA00022692"/>
    </source>
</evidence>
<evidence type="ECO:0000256" key="1">
    <source>
        <dbReference type="ARBA" id="ARBA00004127"/>
    </source>
</evidence>
<gene>
    <name evidence="6" type="ORF">DHEL01_v209592</name>
</gene>
<accession>A0A2P5HP34</accession>
<reference evidence="6" key="1">
    <citation type="submission" date="2017-09" db="EMBL/GenBank/DDBJ databases">
        <title>Polyketide synthases of a Diaporthe helianthi virulent isolate.</title>
        <authorList>
            <person name="Baroncelli R."/>
        </authorList>
    </citation>
    <scope>NUCLEOTIDE SEQUENCE [LARGE SCALE GENOMIC DNA]</scope>
    <source>
        <strain evidence="6">7/96</strain>
    </source>
</reference>
<feature type="transmembrane region" description="Helical" evidence="5">
    <location>
        <begin position="87"/>
        <end position="107"/>
    </location>
</feature>
<dbReference type="EMBL" id="MAVT02001109">
    <property type="protein sequence ID" value="POS72010.1"/>
    <property type="molecule type" value="Genomic_DNA"/>
</dbReference>